<dbReference type="InterPro" id="IPR001173">
    <property type="entry name" value="Glyco_trans_2-like"/>
</dbReference>
<dbReference type="EC" id="2.4.-.-" evidence="5"/>
<dbReference type="SUPFAM" id="SSF53448">
    <property type="entry name" value="Nucleotide-diphospho-sugar transferases"/>
    <property type="match status" value="1"/>
</dbReference>
<keyword evidence="6" id="KW-1185">Reference proteome</keyword>
<evidence type="ECO:0000256" key="1">
    <source>
        <dbReference type="ARBA" id="ARBA00006739"/>
    </source>
</evidence>
<evidence type="ECO:0000313" key="6">
    <source>
        <dbReference type="Proteomes" id="UP001368328"/>
    </source>
</evidence>
<name>A0ABZ2N0D6_9BACI</name>
<comment type="similarity">
    <text evidence="1">Belongs to the glycosyltransferase 2 family.</text>
</comment>
<dbReference type="Gene3D" id="3.90.550.10">
    <property type="entry name" value="Spore Coat Polysaccharide Biosynthesis Protein SpsA, Chain A"/>
    <property type="match status" value="1"/>
</dbReference>
<dbReference type="PANTHER" id="PTHR22916">
    <property type="entry name" value="GLYCOSYLTRANSFERASE"/>
    <property type="match status" value="1"/>
</dbReference>
<dbReference type="GO" id="GO:0016757">
    <property type="term" value="F:glycosyltransferase activity"/>
    <property type="evidence" value="ECO:0007669"/>
    <property type="project" value="UniProtKB-KW"/>
</dbReference>
<protein>
    <submittedName>
        <fullName evidence="5">Glycosyltransferase</fullName>
        <ecNumber evidence="5">2.4.-.-</ecNumber>
    </submittedName>
</protein>
<dbReference type="InterPro" id="IPR029044">
    <property type="entry name" value="Nucleotide-diphossugar_trans"/>
</dbReference>
<keyword evidence="2 5" id="KW-0328">Glycosyltransferase</keyword>
<dbReference type="Pfam" id="PF00535">
    <property type="entry name" value="Glycos_transf_2"/>
    <property type="match status" value="1"/>
</dbReference>
<dbReference type="CDD" id="cd00761">
    <property type="entry name" value="Glyco_tranf_GTA_type"/>
    <property type="match status" value="1"/>
</dbReference>
<gene>
    <name evidence="5" type="ORF">WCV66_12150</name>
</gene>
<sequence length="355" mass="41404">MKPKISIIVPIYNVENYLARCFDSLLTQDLKDFEIIAINDGSTDSSMKILQEYAEKDHRIVIFEKQNNGVSSARNDGLSQAKGEYIGFVDPDDWIEPQMYKDMLKVAEEDHIDIVMCTYIREFETHSKEKSFELPDRSNYYNDDVQKNIMRRLVGPINEEVATPELLDAWGTVWSKLYRAELINKNTIQFIDLSEIGSNEDTLFNIHASYYAKSFVFLNKSYYHYWRANTASITSKHNPNLVIQFGKLYSRMESFLNEKQLGEEYQIALNNRISLNTLGLGLNTISKGNNHSFVKQINDIKVVLNNKRIKRSLEQFDLKHCSVIWKTFFFFAKNRLAFGLYMMLISIEVLRKTVR</sequence>
<evidence type="ECO:0000313" key="5">
    <source>
        <dbReference type="EMBL" id="WXB90886.1"/>
    </source>
</evidence>
<organism evidence="5 6">
    <name type="scientific">Metabacillus rhizosphaerae</name>
    <dbReference type="NCBI Taxonomy" id="3117747"/>
    <lineage>
        <taxon>Bacteria</taxon>
        <taxon>Bacillati</taxon>
        <taxon>Bacillota</taxon>
        <taxon>Bacilli</taxon>
        <taxon>Bacillales</taxon>
        <taxon>Bacillaceae</taxon>
        <taxon>Metabacillus</taxon>
    </lineage>
</organism>
<dbReference type="PANTHER" id="PTHR22916:SF51">
    <property type="entry name" value="GLYCOSYLTRANSFERASE EPSH-RELATED"/>
    <property type="match status" value="1"/>
</dbReference>
<evidence type="ECO:0000259" key="4">
    <source>
        <dbReference type="Pfam" id="PF00535"/>
    </source>
</evidence>
<evidence type="ECO:0000256" key="3">
    <source>
        <dbReference type="ARBA" id="ARBA00022679"/>
    </source>
</evidence>
<dbReference type="RefSeq" id="WP_338789102.1">
    <property type="nucleotide sequence ID" value="NZ_CP147403.1"/>
</dbReference>
<evidence type="ECO:0000256" key="2">
    <source>
        <dbReference type="ARBA" id="ARBA00022676"/>
    </source>
</evidence>
<reference evidence="5 6" key="1">
    <citation type="submission" date="2024-02" db="EMBL/GenBank/DDBJ databases">
        <title>Seven novel Bacillus-like species.</title>
        <authorList>
            <person name="Liu G."/>
        </authorList>
    </citation>
    <scope>NUCLEOTIDE SEQUENCE [LARGE SCALE GENOMIC DNA]</scope>
    <source>
        <strain evidence="5 6">FJAT-53654</strain>
    </source>
</reference>
<accession>A0ABZ2N0D6</accession>
<keyword evidence="3 5" id="KW-0808">Transferase</keyword>
<feature type="domain" description="Glycosyltransferase 2-like" evidence="4">
    <location>
        <begin position="6"/>
        <end position="131"/>
    </location>
</feature>
<dbReference type="Proteomes" id="UP001368328">
    <property type="component" value="Chromosome"/>
</dbReference>
<proteinExistence type="inferred from homology"/>
<dbReference type="EMBL" id="CP147403">
    <property type="protein sequence ID" value="WXB90886.1"/>
    <property type="molecule type" value="Genomic_DNA"/>
</dbReference>